<sequence>MTQLSDPRRRRALFRSWHRGMRETDLLMGRFAEAEIANLSAAELDDYEVLLEAQDRDILTWLTGEAEIPSSYDTPVFRKLRRFHIHAGPIHI</sequence>
<gene>
    <name evidence="4" type="ORF">DES32_1342</name>
</gene>
<evidence type="ECO:0000256" key="3">
    <source>
        <dbReference type="ARBA" id="ARBA00023186"/>
    </source>
</evidence>
<dbReference type="Pfam" id="PF03937">
    <property type="entry name" value="Sdh5"/>
    <property type="match status" value="1"/>
</dbReference>
<dbReference type="OrthoDB" id="9807264at2"/>
<comment type="caution">
    <text evidence="4">The sequence shown here is derived from an EMBL/GenBank/DDBJ whole genome shotgun (WGS) entry which is preliminary data.</text>
</comment>
<evidence type="ECO:0000313" key="4">
    <source>
        <dbReference type="EMBL" id="REF87714.1"/>
    </source>
</evidence>
<reference evidence="4 5" key="1">
    <citation type="submission" date="2018-08" db="EMBL/GenBank/DDBJ databases">
        <title>Genomic Encyclopedia of Type Strains, Phase IV (KMG-IV): sequencing the most valuable type-strain genomes for metagenomic binning, comparative biology and taxonomic classification.</title>
        <authorList>
            <person name="Goeker M."/>
        </authorList>
    </citation>
    <scope>NUCLEOTIDE SEQUENCE [LARGE SCALE GENOMIC DNA]</scope>
    <source>
        <strain evidence="4 5">BW863</strain>
    </source>
</reference>
<evidence type="ECO:0000313" key="5">
    <source>
        <dbReference type="Proteomes" id="UP000256900"/>
    </source>
</evidence>
<dbReference type="SUPFAM" id="SSF109910">
    <property type="entry name" value="YgfY-like"/>
    <property type="match status" value="1"/>
</dbReference>
<dbReference type="PANTHER" id="PTHR12469:SF2">
    <property type="entry name" value="SUCCINATE DEHYDROGENASE ASSEMBLY FACTOR 2, MITOCHONDRIAL"/>
    <property type="match status" value="1"/>
</dbReference>
<proteinExistence type="inferred from homology"/>
<dbReference type="InterPro" id="IPR036714">
    <property type="entry name" value="SDH_sf"/>
</dbReference>
<dbReference type="RefSeq" id="WP_115835885.1">
    <property type="nucleotide sequence ID" value="NZ_CP025086.1"/>
</dbReference>
<accession>A0A3D9YY80</accession>
<dbReference type="AlphaFoldDB" id="A0A3D9YY80"/>
<evidence type="ECO:0000256" key="2">
    <source>
        <dbReference type="ARBA" id="ARBA00019418"/>
    </source>
</evidence>
<name>A0A3D9YY80_9HYPH</name>
<dbReference type="GO" id="GO:0006099">
    <property type="term" value="P:tricarboxylic acid cycle"/>
    <property type="evidence" value="ECO:0007669"/>
    <property type="project" value="TreeGrafter"/>
</dbReference>
<organism evidence="4 5">
    <name type="scientific">Methylovirgula ligni</name>
    <dbReference type="NCBI Taxonomy" id="569860"/>
    <lineage>
        <taxon>Bacteria</taxon>
        <taxon>Pseudomonadati</taxon>
        <taxon>Pseudomonadota</taxon>
        <taxon>Alphaproteobacteria</taxon>
        <taxon>Hyphomicrobiales</taxon>
        <taxon>Beijerinckiaceae</taxon>
        <taxon>Methylovirgula</taxon>
    </lineage>
</organism>
<dbReference type="FunFam" id="1.10.150.250:FF:000004">
    <property type="entry name" value="Succinate dehydrogenase assembly factor 2, mitochondrial"/>
    <property type="match status" value="1"/>
</dbReference>
<dbReference type="EMBL" id="QUMO01000002">
    <property type="protein sequence ID" value="REF87714.1"/>
    <property type="molecule type" value="Genomic_DNA"/>
</dbReference>
<dbReference type="Proteomes" id="UP000256900">
    <property type="component" value="Unassembled WGS sequence"/>
</dbReference>
<comment type="similarity">
    <text evidence="1">Belongs to the SdhE FAD assembly factor family.</text>
</comment>
<evidence type="ECO:0000256" key="1">
    <source>
        <dbReference type="ARBA" id="ARBA00008571"/>
    </source>
</evidence>
<protein>
    <recommendedName>
        <fullName evidence="2">FAD assembly factor SdhE</fullName>
    </recommendedName>
</protein>
<keyword evidence="3" id="KW-0143">Chaperone</keyword>
<keyword evidence="5" id="KW-1185">Reference proteome</keyword>
<dbReference type="InterPro" id="IPR005631">
    <property type="entry name" value="SDH"/>
</dbReference>
<dbReference type="Gene3D" id="1.10.150.250">
    <property type="entry name" value="Flavinator of succinate dehydrogenase"/>
    <property type="match status" value="1"/>
</dbReference>
<dbReference type="PANTHER" id="PTHR12469">
    <property type="entry name" value="PROTEIN EMI5 HOMOLOG, MITOCHONDRIAL"/>
    <property type="match status" value="1"/>
</dbReference>